<feature type="binding site" evidence="1">
    <location>
        <position position="51"/>
    </location>
    <ligand>
        <name>Mg(2+)</name>
        <dbReference type="ChEBI" id="CHEBI:18420"/>
        <label>1</label>
    </ligand>
</feature>
<protein>
    <submittedName>
        <fullName evidence="2">ADP-ribosyl-[dinitrogen reductase] glycohydrolase</fullName>
        <ecNumber evidence="2">3.2.2.24</ecNumber>
    </submittedName>
</protein>
<dbReference type="InterPro" id="IPR005502">
    <property type="entry name" value="Ribosyl_crysJ1"/>
</dbReference>
<organism evidence="2 3">
    <name type="scientific">Gimesia fumaroli</name>
    <dbReference type="NCBI Taxonomy" id="2527976"/>
    <lineage>
        <taxon>Bacteria</taxon>
        <taxon>Pseudomonadati</taxon>
        <taxon>Planctomycetota</taxon>
        <taxon>Planctomycetia</taxon>
        <taxon>Planctomycetales</taxon>
        <taxon>Planctomycetaceae</taxon>
        <taxon>Gimesia</taxon>
    </lineage>
</organism>
<dbReference type="PANTHER" id="PTHR16222">
    <property type="entry name" value="ADP-RIBOSYLGLYCOHYDROLASE"/>
    <property type="match status" value="1"/>
</dbReference>
<dbReference type="InterPro" id="IPR036705">
    <property type="entry name" value="Ribosyl_crysJ1_sf"/>
</dbReference>
<dbReference type="EMBL" id="CP037452">
    <property type="protein sequence ID" value="QDV53987.1"/>
    <property type="molecule type" value="Genomic_DNA"/>
</dbReference>
<dbReference type="InterPro" id="IPR050792">
    <property type="entry name" value="ADP-ribosylglycohydrolase"/>
</dbReference>
<keyword evidence="2" id="KW-0378">Hydrolase</keyword>
<keyword evidence="1" id="KW-0460">Magnesium</keyword>
<feature type="binding site" evidence="1">
    <location>
        <position position="52"/>
    </location>
    <ligand>
        <name>Mg(2+)</name>
        <dbReference type="ChEBI" id="CHEBI:18420"/>
        <label>1</label>
    </ligand>
</feature>
<dbReference type="RefSeq" id="WP_198000866.1">
    <property type="nucleotide sequence ID" value="NZ_CP037452.1"/>
</dbReference>
<gene>
    <name evidence="2" type="primary">draG_2</name>
    <name evidence="2" type="ORF">Enr17x_60700</name>
</gene>
<feature type="binding site" evidence="1">
    <location>
        <position position="264"/>
    </location>
    <ligand>
        <name>Mg(2+)</name>
        <dbReference type="ChEBI" id="CHEBI:18420"/>
        <label>1</label>
    </ligand>
</feature>
<accession>A0A518ILM8</accession>
<name>A0A518ILM8_9PLAN</name>
<dbReference type="KEGG" id="gfm:Enr17x_60700"/>
<dbReference type="Proteomes" id="UP000318313">
    <property type="component" value="Chromosome"/>
</dbReference>
<proteinExistence type="predicted"/>
<dbReference type="Pfam" id="PF03747">
    <property type="entry name" value="ADP_ribosyl_GH"/>
    <property type="match status" value="1"/>
</dbReference>
<dbReference type="EC" id="3.2.2.24" evidence="2"/>
<feature type="binding site" evidence="1">
    <location>
        <position position="50"/>
    </location>
    <ligand>
        <name>Mg(2+)</name>
        <dbReference type="ChEBI" id="CHEBI:18420"/>
        <label>1</label>
    </ligand>
</feature>
<evidence type="ECO:0000256" key="1">
    <source>
        <dbReference type="PIRSR" id="PIRSR605502-1"/>
    </source>
</evidence>
<keyword evidence="3" id="KW-1185">Reference proteome</keyword>
<sequence length="307" mass="32917">MIDRSRGTLIGLAVGDALGAAVEFDAPGSFAPVTGYRSGGPHGLEAGEWTDDTSMALALAESIAQTGWDLNDQASRYVQWWKQGTYSVNGRCFDIGMTVMRALSHFSADQDALASGDPSEYASGNGSIMRLAPVPIRYAPLYATDLPAFSKLAEESSLPTHPSEQCLSACRYLACVLAALIHGEPREQVLSPNWQTLQQLNEIKPLHPLVQEIAEGSFRQKQPPEIKGSGWVIKSLEAALWAFHDADSFEDAVLKAVNLGDDADTTGAICGQLAGACWGESKIPQSLRAGLARKDMLELALVGILEE</sequence>
<feature type="binding site" evidence="1">
    <location>
        <position position="262"/>
    </location>
    <ligand>
        <name>Mg(2+)</name>
        <dbReference type="ChEBI" id="CHEBI:18420"/>
        <label>1</label>
    </ligand>
</feature>
<dbReference type="SUPFAM" id="SSF101478">
    <property type="entry name" value="ADP-ribosylglycohydrolase"/>
    <property type="match status" value="1"/>
</dbReference>
<keyword evidence="2" id="KW-0326">Glycosidase</keyword>
<evidence type="ECO:0000313" key="2">
    <source>
        <dbReference type="EMBL" id="QDV53987.1"/>
    </source>
</evidence>
<reference evidence="2 3" key="1">
    <citation type="submission" date="2019-03" db="EMBL/GenBank/DDBJ databases">
        <title>Deep-cultivation of Planctomycetes and their phenomic and genomic characterization uncovers novel biology.</title>
        <authorList>
            <person name="Wiegand S."/>
            <person name="Jogler M."/>
            <person name="Boedeker C."/>
            <person name="Pinto D."/>
            <person name="Vollmers J."/>
            <person name="Rivas-Marin E."/>
            <person name="Kohn T."/>
            <person name="Peeters S.H."/>
            <person name="Heuer A."/>
            <person name="Rast P."/>
            <person name="Oberbeckmann S."/>
            <person name="Bunk B."/>
            <person name="Jeske O."/>
            <person name="Meyerdierks A."/>
            <person name="Storesund J.E."/>
            <person name="Kallscheuer N."/>
            <person name="Luecker S."/>
            <person name="Lage O.M."/>
            <person name="Pohl T."/>
            <person name="Merkel B.J."/>
            <person name="Hornburger P."/>
            <person name="Mueller R.-W."/>
            <person name="Bruemmer F."/>
            <person name="Labrenz M."/>
            <person name="Spormann A.M."/>
            <person name="Op den Camp H."/>
            <person name="Overmann J."/>
            <person name="Amann R."/>
            <person name="Jetten M.S.M."/>
            <person name="Mascher T."/>
            <person name="Medema M.H."/>
            <person name="Devos D.P."/>
            <person name="Kaster A.-K."/>
            <person name="Ovreas L."/>
            <person name="Rohde M."/>
            <person name="Galperin M.Y."/>
            <person name="Jogler C."/>
        </authorList>
    </citation>
    <scope>NUCLEOTIDE SEQUENCE [LARGE SCALE GENOMIC DNA]</scope>
    <source>
        <strain evidence="2 3">Enr17</strain>
    </source>
</reference>
<comment type="cofactor">
    <cofactor evidence="1">
        <name>Mg(2+)</name>
        <dbReference type="ChEBI" id="CHEBI:18420"/>
    </cofactor>
    <text evidence="1">Binds 2 magnesium ions per subunit.</text>
</comment>
<dbReference type="AlphaFoldDB" id="A0A518ILM8"/>
<keyword evidence="1" id="KW-0479">Metal-binding</keyword>
<dbReference type="GO" id="GO:0046872">
    <property type="term" value="F:metal ion binding"/>
    <property type="evidence" value="ECO:0007669"/>
    <property type="project" value="UniProtKB-KW"/>
</dbReference>
<dbReference type="GO" id="GO:0047407">
    <property type="term" value="F:ADP-ribosyl-[dinitrogen reductase] hydrolase activity"/>
    <property type="evidence" value="ECO:0007669"/>
    <property type="project" value="UniProtKB-EC"/>
</dbReference>
<dbReference type="Gene3D" id="1.10.4080.10">
    <property type="entry name" value="ADP-ribosylation/Crystallin J1"/>
    <property type="match status" value="1"/>
</dbReference>
<feature type="binding site" evidence="1">
    <location>
        <position position="265"/>
    </location>
    <ligand>
        <name>Mg(2+)</name>
        <dbReference type="ChEBI" id="CHEBI:18420"/>
        <label>1</label>
    </ligand>
</feature>
<evidence type="ECO:0000313" key="3">
    <source>
        <dbReference type="Proteomes" id="UP000318313"/>
    </source>
</evidence>
<dbReference type="PANTHER" id="PTHR16222:SF12">
    <property type="entry name" value="ADP-RIBOSYLGLYCOHYDROLASE-RELATED"/>
    <property type="match status" value="1"/>
</dbReference>